<dbReference type="InterPro" id="IPR004107">
    <property type="entry name" value="Integrase_SAM-like_N"/>
</dbReference>
<dbReference type="GO" id="GO:0015074">
    <property type="term" value="P:DNA integration"/>
    <property type="evidence" value="ECO:0007669"/>
    <property type="project" value="InterPro"/>
</dbReference>
<sequence length="277" mass="32727">MLISFPYQTALRNWLIGERRLSSNTATRIANSVTHFWNYYTVNSIKEATLNNINQSTIAEYLDFLEQQKNFKKSTINKYLSYIRSYFTFLYDHNLITHYPLVNIKGRHFSRQHVYKINWMKDLPILIKSTKLHTETKLLLICIALGYETKSILSLKYSTIISQVNNKEIKSYLEDCKNKQNSKNNYIFETSDGHPYASQFNIEQHIMADRNYLGMQLTFQSLRRSYIYSVIQQNYTDTELLKKLHISAASLVNYRKNLIYFVKTEQFELPVTTVKAN</sequence>
<proteinExistence type="predicted"/>
<name>A0A4R6CPP4_9LACO</name>
<reference evidence="4 5" key="1">
    <citation type="submission" date="2017-06" db="EMBL/GenBank/DDBJ databases">
        <authorList>
            <person name="Swanenburg J."/>
            <person name="Kort R."/>
        </authorList>
    </citation>
    <scope>NUCLEOTIDE SEQUENCE [LARGE SCALE GENOMIC DNA]</scope>
    <source>
        <strain evidence="4 5">RL05</strain>
    </source>
</reference>
<evidence type="ECO:0000313" key="5">
    <source>
        <dbReference type="Proteomes" id="UP000295195"/>
    </source>
</evidence>
<dbReference type="InterPro" id="IPR011010">
    <property type="entry name" value="DNA_brk_join_enz"/>
</dbReference>
<evidence type="ECO:0000313" key="4">
    <source>
        <dbReference type="EMBL" id="TDN27435.1"/>
    </source>
</evidence>
<dbReference type="InterPro" id="IPR010998">
    <property type="entry name" value="Integrase_recombinase_N"/>
</dbReference>
<dbReference type="InterPro" id="IPR044068">
    <property type="entry name" value="CB"/>
</dbReference>
<dbReference type="AlphaFoldDB" id="A0A4R6CPP4"/>
<protein>
    <submittedName>
        <fullName evidence="4">Integrase</fullName>
    </submittedName>
</protein>
<gene>
    <name evidence="4" type="ORF">CEE75_14045</name>
</gene>
<organism evidence="4 5">
    <name type="scientific">Lactobacillus crispatus</name>
    <dbReference type="NCBI Taxonomy" id="47770"/>
    <lineage>
        <taxon>Bacteria</taxon>
        <taxon>Bacillati</taxon>
        <taxon>Bacillota</taxon>
        <taxon>Bacilli</taxon>
        <taxon>Lactobacillales</taxon>
        <taxon>Lactobacillaceae</taxon>
        <taxon>Lactobacillus</taxon>
    </lineage>
</organism>
<dbReference type="Pfam" id="PF02899">
    <property type="entry name" value="Phage_int_SAM_1"/>
    <property type="match status" value="1"/>
</dbReference>
<comment type="caution">
    <text evidence="4">The sequence shown here is derived from an EMBL/GenBank/DDBJ whole genome shotgun (WGS) entry which is preliminary data.</text>
</comment>
<dbReference type="Proteomes" id="UP000295195">
    <property type="component" value="Unassembled WGS sequence"/>
</dbReference>
<dbReference type="PROSITE" id="PS51900">
    <property type="entry name" value="CB"/>
    <property type="match status" value="1"/>
</dbReference>
<keyword evidence="1 2" id="KW-0238">DNA-binding</keyword>
<feature type="domain" description="Core-binding (CB)" evidence="3">
    <location>
        <begin position="1"/>
        <end position="91"/>
    </location>
</feature>
<dbReference type="Gene3D" id="1.10.150.130">
    <property type="match status" value="1"/>
</dbReference>
<evidence type="ECO:0000256" key="1">
    <source>
        <dbReference type="ARBA" id="ARBA00023125"/>
    </source>
</evidence>
<dbReference type="GO" id="GO:0003677">
    <property type="term" value="F:DNA binding"/>
    <property type="evidence" value="ECO:0007669"/>
    <property type="project" value="UniProtKB-UniRule"/>
</dbReference>
<evidence type="ECO:0000256" key="2">
    <source>
        <dbReference type="PROSITE-ProRule" id="PRU01248"/>
    </source>
</evidence>
<accession>A0A4R6CPP4</accession>
<dbReference type="SUPFAM" id="SSF56349">
    <property type="entry name" value="DNA breaking-rejoining enzymes"/>
    <property type="match status" value="1"/>
</dbReference>
<dbReference type="EMBL" id="NKLP01000385">
    <property type="protein sequence ID" value="TDN27435.1"/>
    <property type="molecule type" value="Genomic_DNA"/>
</dbReference>
<evidence type="ECO:0000259" key="3">
    <source>
        <dbReference type="PROSITE" id="PS51900"/>
    </source>
</evidence>